<dbReference type="PANTHER" id="PTHR22674:SF6">
    <property type="entry name" value="NTPASE KAP FAMILY P-LOOP DOMAIN-CONTAINING PROTEIN 1"/>
    <property type="match status" value="1"/>
</dbReference>
<protein>
    <recommendedName>
        <fullName evidence="1">KAP NTPase domain-containing protein</fullName>
    </recommendedName>
</protein>
<reference evidence="2 3" key="1">
    <citation type="journal article" date="2016" name="Nat. Commun.">
        <title>Thousands of microbial genomes shed light on interconnected biogeochemical processes in an aquifer system.</title>
        <authorList>
            <person name="Anantharaman K."/>
            <person name="Brown C.T."/>
            <person name="Hug L.A."/>
            <person name="Sharon I."/>
            <person name="Castelle C.J."/>
            <person name="Probst A.J."/>
            <person name="Thomas B.C."/>
            <person name="Singh A."/>
            <person name="Wilkins M.J."/>
            <person name="Karaoz U."/>
            <person name="Brodie E.L."/>
            <person name="Williams K.H."/>
            <person name="Hubbard S.S."/>
            <person name="Banfield J.F."/>
        </authorList>
    </citation>
    <scope>NUCLEOTIDE SEQUENCE [LARGE SCALE GENOMIC DNA]</scope>
</reference>
<comment type="caution">
    <text evidence="2">The sequence shown here is derived from an EMBL/GenBank/DDBJ whole genome shotgun (WGS) entry which is preliminary data.</text>
</comment>
<accession>A0A1F7WM36</accession>
<dbReference type="AlphaFoldDB" id="A0A1F7WM36"/>
<gene>
    <name evidence="2" type="ORF">A2008_03295</name>
</gene>
<name>A0A1F7WM36_9BACT</name>
<organism evidence="2 3">
    <name type="scientific">Candidatus Wallbacteria bacterium GWC2_49_35</name>
    <dbReference type="NCBI Taxonomy" id="1817813"/>
    <lineage>
        <taxon>Bacteria</taxon>
        <taxon>Candidatus Walliibacteriota</taxon>
    </lineage>
</organism>
<dbReference type="InterPro" id="IPR011646">
    <property type="entry name" value="KAP_P-loop"/>
</dbReference>
<dbReference type="PANTHER" id="PTHR22674">
    <property type="entry name" value="NTPASE, KAP FAMILY P-LOOP DOMAIN-CONTAINING 1"/>
    <property type="match status" value="1"/>
</dbReference>
<dbReference type="SUPFAM" id="SSF52540">
    <property type="entry name" value="P-loop containing nucleoside triphosphate hydrolases"/>
    <property type="match status" value="1"/>
</dbReference>
<dbReference type="InterPro" id="IPR027417">
    <property type="entry name" value="P-loop_NTPase"/>
</dbReference>
<dbReference type="STRING" id="1817813.A2008_03295"/>
<evidence type="ECO:0000313" key="2">
    <source>
        <dbReference type="EMBL" id="OGM03906.1"/>
    </source>
</evidence>
<dbReference type="EMBL" id="MGFH01000153">
    <property type="protein sequence ID" value="OGM03906.1"/>
    <property type="molecule type" value="Genomic_DNA"/>
</dbReference>
<dbReference type="Pfam" id="PF07693">
    <property type="entry name" value="KAP_NTPase"/>
    <property type="match status" value="1"/>
</dbReference>
<feature type="domain" description="KAP NTPase" evidence="1">
    <location>
        <begin position="38"/>
        <end position="280"/>
    </location>
</feature>
<dbReference type="InterPro" id="IPR052754">
    <property type="entry name" value="NTPase_KAP_P-loop"/>
</dbReference>
<dbReference type="Proteomes" id="UP000178735">
    <property type="component" value="Unassembled WGS sequence"/>
</dbReference>
<evidence type="ECO:0000313" key="3">
    <source>
        <dbReference type="Proteomes" id="UP000178735"/>
    </source>
</evidence>
<proteinExistence type="predicted"/>
<dbReference type="Gene3D" id="3.40.50.300">
    <property type="entry name" value="P-loop containing nucleotide triphosphate hydrolases"/>
    <property type="match status" value="1"/>
</dbReference>
<sequence length="731" mass="83317">MSKDKIKTGKKFSPGGTNVFASDVPIDDPSEDRFKRWNFARRVAGTICSRRDPGSLVVAIYGAWGEGKTTVLNFIEKELNADPGIICVRFNPWRFSDEVHLLQNFFKTIADALGRSAVSYKEKIGQWFAHYAGILAPLSVSMPFVFELSPGEGMKNIAKVLSSVELEDVRKRIENFLNEENKRIVILMDDIDRLDRCEIQNIFKLVKLSADFNHTAYVLAFDEEMVSAALGEKYGTGGIRDAGRSFLEKIVQVPLYLPTADKLSLRKFFFDCVDEVLRETCIRLSEDEAQAFVVHFVYGIEIKLQTPRIAKCYRNVLGFSMPILKGRVNLSDLMLIEGIRVFYPMLYDVIRDNAEIFLGGKLNLYLNYEQVIRQKTLDVINKGLEGLTTDESEAAKYLLKILFPKLCGILDNFHYGSEWEEKWGRERRICSEEHFSRYFTYTVSEDSVNDAEIETLLERARHGTVDDIARELEKMLARKSAENLILKLMKKEKKISEALNINLAIAVSKLGGSFSRPRTAFSFTTAFSQAGILIGQFVRNISSISLRNETARAIISEADPLPFSLECFKWFKTTDEKGELNRILPIEDEHELAELLLERIKREAHKAPLYISFPEDAQRLLHFWAHRESREETSKYVAGTFEGKEKRVLDFLKCFIEPAFGTDGGRDDACPESDCEAYQAIARAVDVRVVHNALKHVYGVSLKSISNDSQEERAAYLFFNSYNAFNNKNNI</sequence>
<evidence type="ECO:0000259" key="1">
    <source>
        <dbReference type="Pfam" id="PF07693"/>
    </source>
</evidence>